<dbReference type="InterPro" id="IPR001633">
    <property type="entry name" value="EAL_dom"/>
</dbReference>
<dbReference type="InterPro" id="IPR001610">
    <property type="entry name" value="PAC"/>
</dbReference>
<evidence type="ECO:0000256" key="1">
    <source>
        <dbReference type="SAM" id="Phobius"/>
    </source>
</evidence>
<sequence>MKSDDIKREVCAGKQKRGLAYAFRFSAVYILIGAAGIILWEFIVLKITENTMFSLFLIQNSEWFFLLFTALIMFYIALRFIFRDRQYIQLLLNQKQQLKLYATVFERMQEGLMITDKNKRIVKINPAFTRTTGYTAKEVIGKSAGILKSGLHHRNFYKKMWESIYTTGKWQGEIINQRKNGEFYPEKLSINSIKNNNGEIENYIGIFTDITNERKAEGKIDFLTYYDPITHLPRRKFFLAQAQQLIEQTDKPAVMMIEINHTEHIENTKKSSMFDEILQAISLRIQNTFSDHMIGRVGTKEFAIAFDVQTADEIPEDLAQRLKENIEKKIVINQDEFFIRANIGIALGDLGTETAEQLYHNALMAKSYAVSSQMAYKIYDQKMQRSFDRRLYLEKELPKAIERQELTVFYQPKVLLETGELSGLEALVRWDHFRLGMVPPDELISIAEETKYIHRIGEWMLREVCKDIQNWDKQRLHIPQVSINLSPVQFFDDNLIHTVKTIINQYHISPSRLEFEITESISMFDIEQIDQKLYDLKRIGVQIAIDDFGTGHSSLVYLQRLPVDVVKIDRSFVMDIPENQGHIALTKAIVAMAHELGLKVVAEGIETIEQQQFLQSLQCEMGQGYLYSKPVPGKEVPLGCFEVV</sequence>
<dbReference type="InterPro" id="IPR052155">
    <property type="entry name" value="Biofilm_reg_signaling"/>
</dbReference>
<evidence type="ECO:0000313" key="6">
    <source>
        <dbReference type="EMBL" id="TCT20396.1"/>
    </source>
</evidence>
<dbReference type="CDD" id="cd01948">
    <property type="entry name" value="EAL"/>
    <property type="match status" value="1"/>
</dbReference>
<dbReference type="SMART" id="SM00091">
    <property type="entry name" value="PAS"/>
    <property type="match status" value="1"/>
</dbReference>
<dbReference type="Pfam" id="PF00990">
    <property type="entry name" value="GGDEF"/>
    <property type="match status" value="1"/>
</dbReference>
<dbReference type="AlphaFoldDB" id="A0A4R3MXT9"/>
<dbReference type="Pfam" id="PF00563">
    <property type="entry name" value="EAL"/>
    <property type="match status" value="1"/>
</dbReference>
<dbReference type="Gene3D" id="3.30.70.270">
    <property type="match status" value="1"/>
</dbReference>
<feature type="domain" description="EAL" evidence="4">
    <location>
        <begin position="390"/>
        <end position="644"/>
    </location>
</feature>
<dbReference type="InterPro" id="IPR000700">
    <property type="entry name" value="PAS-assoc_C"/>
</dbReference>
<dbReference type="SMART" id="SM00267">
    <property type="entry name" value="GGDEF"/>
    <property type="match status" value="1"/>
</dbReference>
<dbReference type="EMBL" id="SMAN01000014">
    <property type="protein sequence ID" value="TCT20396.1"/>
    <property type="molecule type" value="Genomic_DNA"/>
</dbReference>
<dbReference type="PROSITE" id="PS50112">
    <property type="entry name" value="PAS"/>
    <property type="match status" value="1"/>
</dbReference>
<dbReference type="PANTHER" id="PTHR44757:SF2">
    <property type="entry name" value="BIOFILM ARCHITECTURE MAINTENANCE PROTEIN MBAA"/>
    <property type="match status" value="1"/>
</dbReference>
<dbReference type="SUPFAM" id="SSF55785">
    <property type="entry name" value="PYP-like sensor domain (PAS domain)"/>
    <property type="match status" value="1"/>
</dbReference>
<dbReference type="NCBIfam" id="TIGR00254">
    <property type="entry name" value="GGDEF"/>
    <property type="match status" value="1"/>
</dbReference>
<evidence type="ECO:0000259" key="3">
    <source>
        <dbReference type="PROSITE" id="PS50113"/>
    </source>
</evidence>
<feature type="domain" description="GGDEF" evidence="5">
    <location>
        <begin position="250"/>
        <end position="381"/>
    </location>
</feature>
<evidence type="ECO:0000313" key="7">
    <source>
        <dbReference type="Proteomes" id="UP000294650"/>
    </source>
</evidence>
<evidence type="ECO:0000259" key="5">
    <source>
        <dbReference type="PROSITE" id="PS50887"/>
    </source>
</evidence>
<dbReference type="Pfam" id="PF13426">
    <property type="entry name" value="PAS_9"/>
    <property type="match status" value="1"/>
</dbReference>
<keyword evidence="1" id="KW-0472">Membrane</keyword>
<evidence type="ECO:0000259" key="4">
    <source>
        <dbReference type="PROSITE" id="PS50883"/>
    </source>
</evidence>
<dbReference type="InterPro" id="IPR000160">
    <property type="entry name" value="GGDEF_dom"/>
</dbReference>
<dbReference type="CDD" id="cd01949">
    <property type="entry name" value="GGDEF"/>
    <property type="match status" value="1"/>
</dbReference>
<dbReference type="InterPro" id="IPR043128">
    <property type="entry name" value="Rev_trsase/Diguanyl_cyclase"/>
</dbReference>
<dbReference type="InterPro" id="IPR000014">
    <property type="entry name" value="PAS"/>
</dbReference>
<keyword evidence="1" id="KW-0812">Transmembrane</keyword>
<proteinExistence type="predicted"/>
<dbReference type="Proteomes" id="UP000294650">
    <property type="component" value="Unassembled WGS sequence"/>
</dbReference>
<dbReference type="SMART" id="SM00086">
    <property type="entry name" value="PAC"/>
    <property type="match status" value="1"/>
</dbReference>
<dbReference type="CDD" id="cd00130">
    <property type="entry name" value="PAS"/>
    <property type="match status" value="1"/>
</dbReference>
<dbReference type="Gene3D" id="3.20.20.450">
    <property type="entry name" value="EAL domain"/>
    <property type="match status" value="1"/>
</dbReference>
<organism evidence="6 7">
    <name type="scientific">Melghiribacillus thermohalophilus</name>
    <dbReference type="NCBI Taxonomy" id="1324956"/>
    <lineage>
        <taxon>Bacteria</taxon>
        <taxon>Bacillati</taxon>
        <taxon>Bacillota</taxon>
        <taxon>Bacilli</taxon>
        <taxon>Bacillales</taxon>
        <taxon>Bacillaceae</taxon>
        <taxon>Melghiribacillus</taxon>
    </lineage>
</organism>
<protein>
    <submittedName>
        <fullName evidence="6">PAS domain S-box-containing protein/diguanylate cyclase (GGDEF)-like protein</fullName>
    </submittedName>
</protein>
<dbReference type="RefSeq" id="WP_165902143.1">
    <property type="nucleotide sequence ID" value="NZ_SMAN01000014.1"/>
</dbReference>
<dbReference type="InterPro" id="IPR035919">
    <property type="entry name" value="EAL_sf"/>
</dbReference>
<dbReference type="InterPro" id="IPR029787">
    <property type="entry name" value="Nucleotide_cyclase"/>
</dbReference>
<feature type="domain" description="PAC" evidence="3">
    <location>
        <begin position="168"/>
        <end position="222"/>
    </location>
</feature>
<reference evidence="6 7" key="1">
    <citation type="submission" date="2019-03" db="EMBL/GenBank/DDBJ databases">
        <title>Genomic Encyclopedia of Type Strains, Phase IV (KMG-IV): sequencing the most valuable type-strain genomes for metagenomic binning, comparative biology and taxonomic classification.</title>
        <authorList>
            <person name="Goeker M."/>
        </authorList>
    </citation>
    <scope>NUCLEOTIDE SEQUENCE [LARGE SCALE GENOMIC DNA]</scope>
    <source>
        <strain evidence="6 7">DSM 25894</strain>
    </source>
</reference>
<name>A0A4R3MXT9_9BACI</name>
<dbReference type="InterPro" id="IPR035965">
    <property type="entry name" value="PAS-like_dom_sf"/>
</dbReference>
<dbReference type="SUPFAM" id="SSF55073">
    <property type="entry name" value="Nucleotide cyclase"/>
    <property type="match status" value="1"/>
</dbReference>
<feature type="transmembrane region" description="Helical" evidence="1">
    <location>
        <begin position="21"/>
        <end position="43"/>
    </location>
</feature>
<dbReference type="SMART" id="SM00052">
    <property type="entry name" value="EAL"/>
    <property type="match status" value="1"/>
</dbReference>
<dbReference type="PROSITE" id="PS50883">
    <property type="entry name" value="EAL"/>
    <property type="match status" value="1"/>
</dbReference>
<dbReference type="FunFam" id="3.20.20.450:FF:000001">
    <property type="entry name" value="Cyclic di-GMP phosphodiesterase yahA"/>
    <property type="match status" value="1"/>
</dbReference>
<dbReference type="PROSITE" id="PS50113">
    <property type="entry name" value="PAC"/>
    <property type="match status" value="1"/>
</dbReference>
<accession>A0A4R3MXT9</accession>
<keyword evidence="1" id="KW-1133">Transmembrane helix</keyword>
<dbReference type="PANTHER" id="PTHR44757">
    <property type="entry name" value="DIGUANYLATE CYCLASE DGCP"/>
    <property type="match status" value="1"/>
</dbReference>
<gene>
    <name evidence="6" type="ORF">EDD68_11480</name>
</gene>
<dbReference type="NCBIfam" id="TIGR00229">
    <property type="entry name" value="sensory_box"/>
    <property type="match status" value="1"/>
</dbReference>
<keyword evidence="7" id="KW-1185">Reference proteome</keyword>
<feature type="transmembrane region" description="Helical" evidence="1">
    <location>
        <begin position="63"/>
        <end position="82"/>
    </location>
</feature>
<dbReference type="Gene3D" id="3.30.450.20">
    <property type="entry name" value="PAS domain"/>
    <property type="match status" value="1"/>
</dbReference>
<comment type="caution">
    <text evidence="6">The sequence shown here is derived from an EMBL/GenBank/DDBJ whole genome shotgun (WGS) entry which is preliminary data.</text>
</comment>
<dbReference type="PROSITE" id="PS50887">
    <property type="entry name" value="GGDEF"/>
    <property type="match status" value="1"/>
</dbReference>
<evidence type="ECO:0000259" key="2">
    <source>
        <dbReference type="PROSITE" id="PS50112"/>
    </source>
</evidence>
<dbReference type="SUPFAM" id="SSF141868">
    <property type="entry name" value="EAL domain-like"/>
    <property type="match status" value="1"/>
</dbReference>
<feature type="domain" description="PAS" evidence="2">
    <location>
        <begin position="97"/>
        <end position="143"/>
    </location>
</feature>